<name>A0A812M3W0_9DINO</name>
<feature type="signal peptide" evidence="1">
    <location>
        <begin position="1"/>
        <end position="29"/>
    </location>
</feature>
<sequence length="173" mass="19373">MHFWLYFAPHSRITATMKLFLLALVTAHGESGSNSRFLPKKADMAKNESNTSDISLAAIIEARMQEGNSKIDSFNGTKAGCPLNPKPGSVYQPYRPCHLDCSDFFRACNSHNKPECSCGHEAGLCMISCFFTEYQDSREECQKKCNDFGIFCTTFKMKHCEEAKLECLSKCPA</sequence>
<evidence type="ECO:0000313" key="2">
    <source>
        <dbReference type="EMBL" id="CAE7256290.1"/>
    </source>
</evidence>
<protein>
    <submittedName>
        <fullName evidence="2">Uncharacterized protein</fullName>
    </submittedName>
</protein>
<keyword evidence="1" id="KW-0732">Signal</keyword>
<comment type="caution">
    <text evidence="2">The sequence shown here is derived from an EMBL/GenBank/DDBJ whole genome shotgun (WGS) entry which is preliminary data.</text>
</comment>
<reference evidence="2" key="1">
    <citation type="submission" date="2021-02" db="EMBL/GenBank/DDBJ databases">
        <authorList>
            <person name="Dougan E. K."/>
            <person name="Rhodes N."/>
            <person name="Thang M."/>
            <person name="Chan C."/>
        </authorList>
    </citation>
    <scope>NUCLEOTIDE SEQUENCE</scope>
</reference>
<accession>A0A812M3W0</accession>
<feature type="chain" id="PRO_5032606515" evidence="1">
    <location>
        <begin position="30"/>
        <end position="173"/>
    </location>
</feature>
<keyword evidence="3" id="KW-1185">Reference proteome</keyword>
<dbReference type="AlphaFoldDB" id="A0A812M3W0"/>
<organism evidence="2 3">
    <name type="scientific">Symbiodinium natans</name>
    <dbReference type="NCBI Taxonomy" id="878477"/>
    <lineage>
        <taxon>Eukaryota</taxon>
        <taxon>Sar</taxon>
        <taxon>Alveolata</taxon>
        <taxon>Dinophyceae</taxon>
        <taxon>Suessiales</taxon>
        <taxon>Symbiodiniaceae</taxon>
        <taxon>Symbiodinium</taxon>
    </lineage>
</organism>
<dbReference type="EMBL" id="CAJNDS010001347">
    <property type="protein sequence ID" value="CAE7256290.1"/>
    <property type="molecule type" value="Genomic_DNA"/>
</dbReference>
<proteinExistence type="predicted"/>
<gene>
    <name evidence="2" type="ORF">SNAT2548_LOCUS13139</name>
</gene>
<dbReference type="Proteomes" id="UP000604046">
    <property type="component" value="Unassembled WGS sequence"/>
</dbReference>
<evidence type="ECO:0000313" key="3">
    <source>
        <dbReference type="Proteomes" id="UP000604046"/>
    </source>
</evidence>
<evidence type="ECO:0000256" key="1">
    <source>
        <dbReference type="SAM" id="SignalP"/>
    </source>
</evidence>